<keyword evidence="5 11" id="KW-0328">Glycosyltransferase</keyword>
<dbReference type="GO" id="GO:0006506">
    <property type="term" value="P:GPI anchor biosynthetic process"/>
    <property type="evidence" value="ECO:0007669"/>
    <property type="project" value="UniProtKB-UniPathway"/>
</dbReference>
<dbReference type="GO" id="GO:0000009">
    <property type="term" value="F:alpha-1,6-mannosyltransferase activity"/>
    <property type="evidence" value="ECO:0007669"/>
    <property type="project" value="InterPro"/>
</dbReference>
<evidence type="ECO:0000256" key="6">
    <source>
        <dbReference type="ARBA" id="ARBA00022679"/>
    </source>
</evidence>
<dbReference type="GeneID" id="20526913"/>
<keyword evidence="14" id="KW-1185">Reference proteome</keyword>
<dbReference type="GO" id="GO:0031501">
    <property type="term" value="C:mannosyltransferase complex"/>
    <property type="evidence" value="ECO:0007669"/>
    <property type="project" value="TreeGrafter"/>
</dbReference>
<feature type="region of interest" description="Disordered" evidence="12">
    <location>
        <begin position="456"/>
        <end position="492"/>
    </location>
</feature>
<sequence>MTSRSAATARRVALLALGSRIASLGLLVLPRLLLRLDPDDTSTALALGIGMNSGEDNPAPLHVRAAEALIRWDAIHMHAIAAGTPALDRWAWWEPVPGGWADWGHTFEQQHAFFPGLPAAARAIAFGWAALFSPDGRPSRVALALWGVILSNAAFVLAAVFLFLLSQQTFRKLGPRRADMLGVLACVAFCLSPGGAFMSSMYTESLFGLCVLAGLWCRSIGWTLPCGMSFFLACLMRSNGTLLVGYPLFDAVSAVRHRWAARGAPLPTTASLLAELGRCAFVAVATLTGALLVALHGYREFCTPEAVAGASAAGLTPRPWCTNTLPLIYGFIQKEYWDVGLFRYWRVGQIPNFVLALPAMLLAGYTAWRVVPPLWRRWASLGLLTAAKAPAGEPVDVPLLARHDLQFELHPHLMLWFVAHLAILLSAHVQIIHRFAAPFPAAYWVVASMLLPGEDSAQAPSTPAPVAGDPHPSPAADPTPKDPPVPMHGPSARDSQMARVYLAFGAGYQAATCILFGHFYPPA</sequence>
<keyword evidence="9 11" id="KW-1133">Transmembrane helix</keyword>
<evidence type="ECO:0000256" key="12">
    <source>
        <dbReference type="SAM" id="MobiDB-lite"/>
    </source>
</evidence>
<feature type="transmembrane region" description="Helical" evidence="11">
    <location>
        <begin position="350"/>
        <end position="368"/>
    </location>
</feature>
<dbReference type="EC" id="2.4.1.-" evidence="11"/>
<evidence type="ECO:0000256" key="8">
    <source>
        <dbReference type="ARBA" id="ARBA00022824"/>
    </source>
</evidence>
<feature type="transmembrane region" description="Helical" evidence="11">
    <location>
        <begin position="143"/>
        <end position="166"/>
    </location>
</feature>
<dbReference type="Proteomes" id="UP000030693">
    <property type="component" value="Unassembled WGS sequence"/>
</dbReference>
<comment type="similarity">
    <text evidence="3 11">Belongs to the PIGV family.</text>
</comment>
<evidence type="ECO:0000256" key="7">
    <source>
        <dbReference type="ARBA" id="ARBA00022692"/>
    </source>
</evidence>
<dbReference type="InterPro" id="IPR007315">
    <property type="entry name" value="PIG-V/Gpi18"/>
</dbReference>
<name>A0A058ZBE2_FONAL</name>
<evidence type="ECO:0000256" key="11">
    <source>
        <dbReference type="RuleBase" id="RU363112"/>
    </source>
</evidence>
<feature type="transmembrane region" description="Helical" evidence="11">
    <location>
        <begin position="413"/>
        <end position="432"/>
    </location>
</feature>
<organism evidence="13">
    <name type="scientific">Fonticula alba</name>
    <name type="common">Slime mold</name>
    <dbReference type="NCBI Taxonomy" id="691883"/>
    <lineage>
        <taxon>Eukaryota</taxon>
        <taxon>Rotosphaerida</taxon>
        <taxon>Fonticulaceae</taxon>
        <taxon>Fonticula</taxon>
    </lineage>
</organism>
<keyword evidence="7 11" id="KW-0812">Transmembrane</keyword>
<evidence type="ECO:0000256" key="2">
    <source>
        <dbReference type="ARBA" id="ARBA00004687"/>
    </source>
</evidence>
<dbReference type="GO" id="GO:0004376">
    <property type="term" value="F:GPI mannosyltransferase activity"/>
    <property type="evidence" value="ECO:0007669"/>
    <property type="project" value="InterPro"/>
</dbReference>
<dbReference type="OMA" id="GALFIWC"/>
<dbReference type="AlphaFoldDB" id="A0A058ZBE2"/>
<dbReference type="STRING" id="691883.A0A058ZBE2"/>
<evidence type="ECO:0000256" key="10">
    <source>
        <dbReference type="ARBA" id="ARBA00023136"/>
    </source>
</evidence>
<comment type="subcellular location">
    <subcellularLocation>
        <location evidence="1 11">Endoplasmic reticulum membrane</location>
        <topology evidence="1 11">Multi-pass membrane protein</topology>
    </subcellularLocation>
</comment>
<dbReference type="OrthoDB" id="10252502at2759"/>
<dbReference type="Pfam" id="PF04188">
    <property type="entry name" value="Mannosyl_trans2"/>
    <property type="match status" value="1"/>
</dbReference>
<evidence type="ECO:0000256" key="1">
    <source>
        <dbReference type="ARBA" id="ARBA00004477"/>
    </source>
</evidence>
<dbReference type="eggNOG" id="KOG2647">
    <property type="taxonomic scope" value="Eukaryota"/>
</dbReference>
<dbReference type="EMBL" id="KB932203">
    <property type="protein sequence ID" value="KCV71238.1"/>
    <property type="molecule type" value="Genomic_DNA"/>
</dbReference>
<evidence type="ECO:0000256" key="9">
    <source>
        <dbReference type="ARBA" id="ARBA00022989"/>
    </source>
</evidence>
<keyword evidence="8 11" id="KW-0256">Endoplasmic reticulum</keyword>
<dbReference type="RefSeq" id="XP_009494361.1">
    <property type="nucleotide sequence ID" value="XM_009496086.1"/>
</dbReference>
<dbReference type="PANTHER" id="PTHR12468">
    <property type="entry name" value="GPI MANNOSYLTRANSFERASE 2"/>
    <property type="match status" value="1"/>
</dbReference>
<evidence type="ECO:0000256" key="3">
    <source>
        <dbReference type="ARBA" id="ARBA00008698"/>
    </source>
</evidence>
<feature type="compositionally biased region" description="Pro residues" evidence="12">
    <location>
        <begin position="471"/>
        <end position="487"/>
    </location>
</feature>
<proteinExistence type="inferred from homology"/>
<comment type="function">
    <text evidence="11">Mannosyltransferase involved in glycosylphosphatidylinositol-anchor biosynthesis.</text>
</comment>
<gene>
    <name evidence="13" type="ORF">H696_02188</name>
</gene>
<keyword evidence="6 11" id="KW-0808">Transferase</keyword>
<evidence type="ECO:0000256" key="5">
    <source>
        <dbReference type="ARBA" id="ARBA00022676"/>
    </source>
</evidence>
<feature type="transmembrane region" description="Helical" evidence="11">
    <location>
        <begin position="206"/>
        <end position="233"/>
    </location>
</feature>
<feature type="transmembrane region" description="Helical" evidence="11">
    <location>
        <begin position="500"/>
        <end position="520"/>
    </location>
</feature>
<keyword evidence="10 11" id="KW-0472">Membrane</keyword>
<dbReference type="GO" id="GO:0005789">
    <property type="term" value="C:endoplasmic reticulum membrane"/>
    <property type="evidence" value="ECO:0007669"/>
    <property type="project" value="UniProtKB-SubCell"/>
</dbReference>
<comment type="pathway">
    <text evidence="2 11">Glycolipid biosynthesis; glycosylphosphatidylinositol-anchor biosynthesis.</text>
</comment>
<protein>
    <recommendedName>
        <fullName evidence="11">GPI mannosyltransferase 2</fullName>
        <ecNumber evidence="11">2.4.1.-</ecNumber>
    </recommendedName>
</protein>
<reference evidence="13" key="1">
    <citation type="submission" date="2013-04" db="EMBL/GenBank/DDBJ databases">
        <title>The Genome Sequence of Fonticula alba ATCC 38817.</title>
        <authorList>
            <consortium name="The Broad Institute Genomics Platform"/>
            <person name="Russ C."/>
            <person name="Cuomo C."/>
            <person name="Burger G."/>
            <person name="Gray M.W."/>
            <person name="Holland P.W.H."/>
            <person name="King N."/>
            <person name="Lang F.B.F."/>
            <person name="Roger A.J."/>
            <person name="Ruiz-Trillo I."/>
            <person name="Brown M."/>
            <person name="Walker B."/>
            <person name="Young S."/>
            <person name="Zeng Q."/>
            <person name="Gargeya S."/>
            <person name="Fitzgerald M."/>
            <person name="Haas B."/>
            <person name="Abouelleil A."/>
            <person name="Allen A.W."/>
            <person name="Alvarado L."/>
            <person name="Arachchi H.M."/>
            <person name="Berlin A.M."/>
            <person name="Chapman S.B."/>
            <person name="Gainer-Dewar J."/>
            <person name="Goldberg J."/>
            <person name="Griggs A."/>
            <person name="Gujja S."/>
            <person name="Hansen M."/>
            <person name="Howarth C."/>
            <person name="Imamovic A."/>
            <person name="Ireland A."/>
            <person name="Larimer J."/>
            <person name="McCowan C."/>
            <person name="Murphy C."/>
            <person name="Pearson M."/>
            <person name="Poon T.W."/>
            <person name="Priest M."/>
            <person name="Roberts A."/>
            <person name="Saif S."/>
            <person name="Shea T."/>
            <person name="Sisk P."/>
            <person name="Sykes S."/>
            <person name="Wortman J."/>
            <person name="Nusbaum C."/>
            <person name="Birren B."/>
        </authorList>
    </citation>
    <scope>NUCLEOTIDE SEQUENCE [LARGE SCALE GENOMIC DNA]</scope>
    <source>
        <strain evidence="13">ATCC 38817</strain>
    </source>
</reference>
<dbReference type="UniPathway" id="UPA00196"/>
<evidence type="ECO:0000313" key="14">
    <source>
        <dbReference type="Proteomes" id="UP000030693"/>
    </source>
</evidence>
<accession>A0A058ZBE2</accession>
<feature type="transmembrane region" description="Helical" evidence="11">
    <location>
        <begin position="178"/>
        <end position="200"/>
    </location>
</feature>
<keyword evidence="4 11" id="KW-0337">GPI-anchor biosynthesis</keyword>
<feature type="transmembrane region" description="Helical" evidence="11">
    <location>
        <begin position="12"/>
        <end position="33"/>
    </location>
</feature>
<dbReference type="PANTHER" id="PTHR12468:SF2">
    <property type="entry name" value="GPI MANNOSYLTRANSFERASE 2"/>
    <property type="match status" value="1"/>
</dbReference>
<evidence type="ECO:0000256" key="4">
    <source>
        <dbReference type="ARBA" id="ARBA00022502"/>
    </source>
</evidence>
<evidence type="ECO:0000313" key="13">
    <source>
        <dbReference type="EMBL" id="KCV71238.1"/>
    </source>
</evidence>
<comment type="caution">
    <text evidence="11">Lacks conserved residue(s) required for the propagation of feature annotation.</text>
</comment>